<evidence type="ECO:0000313" key="2">
    <source>
        <dbReference type="Proteomes" id="UP001527882"/>
    </source>
</evidence>
<accession>A0ABT4QC21</accession>
<keyword evidence="2" id="KW-1185">Reference proteome</keyword>
<dbReference type="RefSeq" id="WP_269882954.1">
    <property type="nucleotide sequence ID" value="NZ_JAQAGZ010000012.1"/>
</dbReference>
<reference evidence="1 2" key="1">
    <citation type="submission" date="2022-12" db="EMBL/GenBank/DDBJ databases">
        <title>Draft genome sequence of Paenibacillus sp. dW9.</title>
        <authorList>
            <person name="Choi E.-W."/>
            <person name="Kim D.-U."/>
        </authorList>
    </citation>
    <scope>NUCLEOTIDE SEQUENCE [LARGE SCALE GENOMIC DNA]</scope>
    <source>
        <strain evidence="2">dW9</strain>
    </source>
</reference>
<dbReference type="Gene3D" id="3.60.110.10">
    <property type="entry name" value="Carbon-nitrogen hydrolase"/>
    <property type="match status" value="1"/>
</dbReference>
<dbReference type="SUPFAM" id="SSF56317">
    <property type="entry name" value="Carbon-nitrogen hydrolase"/>
    <property type="match status" value="1"/>
</dbReference>
<proteinExistence type="predicted"/>
<comment type="caution">
    <text evidence="1">The sequence shown here is derived from an EMBL/GenBank/DDBJ whole genome shotgun (WGS) entry which is preliminary data.</text>
</comment>
<evidence type="ECO:0000313" key="1">
    <source>
        <dbReference type="EMBL" id="MCZ8514425.1"/>
    </source>
</evidence>
<dbReference type="Proteomes" id="UP001527882">
    <property type="component" value="Unassembled WGS sequence"/>
</dbReference>
<dbReference type="EMBL" id="JAQAGZ010000012">
    <property type="protein sequence ID" value="MCZ8514425.1"/>
    <property type="molecule type" value="Genomic_DNA"/>
</dbReference>
<organism evidence="1 2">
    <name type="scientific">Paenibacillus gyeongsangnamensis</name>
    <dbReference type="NCBI Taxonomy" id="3388067"/>
    <lineage>
        <taxon>Bacteria</taxon>
        <taxon>Bacillati</taxon>
        <taxon>Bacillota</taxon>
        <taxon>Bacilli</taxon>
        <taxon>Bacillales</taxon>
        <taxon>Paenibacillaceae</taxon>
        <taxon>Paenibacillus</taxon>
    </lineage>
</organism>
<gene>
    <name evidence="1" type="ORF">O9H85_18750</name>
</gene>
<sequence length="208" mass="23369">MKMIVFQPKLEQEMEQLENLLQQHSYVDMVLFPEGYLNEHVERAARLARRTGTILIGGYRNPHARPKDRAVLIDRAGTIAVDRIKYSPTSIAAVEGLSIGHLLCDELILQGLTSEEAVPPDLLVHPIGVGMFSEEQFEEWINAAREIAIAHRTMIVGTSHADGSYRDSDVSIPIAYCFDERGEAVFVSKRDVRARILDLETKEVTILD</sequence>
<protein>
    <recommendedName>
        <fullName evidence="3">CN hydrolase domain-containing protein</fullName>
    </recommendedName>
</protein>
<dbReference type="InterPro" id="IPR036526">
    <property type="entry name" value="C-N_Hydrolase_sf"/>
</dbReference>
<name>A0ABT4QC21_9BACL</name>
<evidence type="ECO:0008006" key="3">
    <source>
        <dbReference type="Google" id="ProtNLM"/>
    </source>
</evidence>